<dbReference type="Proteomes" id="UP000280036">
    <property type="component" value="Unassembled WGS sequence"/>
</dbReference>
<dbReference type="InterPro" id="IPR038076">
    <property type="entry name" value="MgtE_N_sf"/>
</dbReference>
<reference evidence="2 3" key="1">
    <citation type="submission" date="2018-12" db="EMBL/GenBank/DDBJ databases">
        <authorList>
            <consortium name="Pathogen Informatics"/>
        </authorList>
    </citation>
    <scope>NUCLEOTIDE SEQUENCE [LARGE SCALE GENOMIC DNA]</scope>
    <source>
        <strain evidence="2 3">NCTC10126</strain>
    </source>
</reference>
<dbReference type="PANTHER" id="PTHR43773:SF1">
    <property type="entry name" value="MAGNESIUM TRANSPORTER MGTE"/>
    <property type="match status" value="1"/>
</dbReference>
<accession>A0A3P8ME04</accession>
<dbReference type="InterPro" id="IPR006669">
    <property type="entry name" value="MgtE_transporter"/>
</dbReference>
<dbReference type="EMBL" id="UZVY01000002">
    <property type="protein sequence ID" value="VDR42460.1"/>
    <property type="molecule type" value="Genomic_DNA"/>
</dbReference>
<organism evidence="2 3">
    <name type="scientific">Mycoplasmopsis caviae</name>
    <dbReference type="NCBI Taxonomy" id="55603"/>
    <lineage>
        <taxon>Bacteria</taxon>
        <taxon>Bacillati</taxon>
        <taxon>Mycoplasmatota</taxon>
        <taxon>Mycoplasmoidales</taxon>
        <taxon>Metamycoplasmataceae</taxon>
        <taxon>Mycoplasmopsis</taxon>
    </lineage>
</organism>
<dbReference type="RefSeq" id="WP_235659570.1">
    <property type="nucleotide sequence ID" value="NZ_UZVY01000002.1"/>
</dbReference>
<dbReference type="AlphaFoldDB" id="A0A3P8ME04"/>
<dbReference type="PANTHER" id="PTHR43773">
    <property type="entry name" value="MAGNESIUM TRANSPORTER MGTE"/>
    <property type="match status" value="1"/>
</dbReference>
<gene>
    <name evidence="2" type="ORF">NCTC10126_00983</name>
</gene>
<dbReference type="Pfam" id="PF03448">
    <property type="entry name" value="MgtE_N"/>
    <property type="match status" value="1"/>
</dbReference>
<dbReference type="GO" id="GO:0015095">
    <property type="term" value="F:magnesium ion transmembrane transporter activity"/>
    <property type="evidence" value="ECO:0007669"/>
    <property type="project" value="InterPro"/>
</dbReference>
<name>A0A3P8ME04_9BACT</name>
<feature type="domain" description="Magnesium transporter MgtE intracellular" evidence="1">
    <location>
        <begin position="32"/>
        <end position="135"/>
    </location>
</feature>
<protein>
    <submittedName>
        <fullName evidence="2">Magnesium transporter mgtE</fullName>
    </submittedName>
</protein>
<evidence type="ECO:0000313" key="2">
    <source>
        <dbReference type="EMBL" id="VDR42460.1"/>
    </source>
</evidence>
<dbReference type="SUPFAM" id="SSF158791">
    <property type="entry name" value="MgtE N-terminal domain-like"/>
    <property type="match status" value="1"/>
</dbReference>
<sequence>MSESQEINLQNELQEIIITKNVAKARDFIDNNPMADVAALLNELKLEEQLTFLPLLKTVEAAELFSYLDEEVQSNLAQSFTEDWGMKLLQELQSDELADVLEELPSNVTSKILAYTPREKRTELNKLLSYEDDEVGSIMSIDISSISNFIHANKPYIKLDVITKRKMLN</sequence>
<dbReference type="SMART" id="SM00924">
    <property type="entry name" value="MgtE_N"/>
    <property type="match status" value="1"/>
</dbReference>
<proteinExistence type="predicted"/>
<evidence type="ECO:0000313" key="3">
    <source>
        <dbReference type="Proteomes" id="UP000280036"/>
    </source>
</evidence>
<evidence type="ECO:0000259" key="1">
    <source>
        <dbReference type="SMART" id="SM00924"/>
    </source>
</evidence>
<dbReference type="InterPro" id="IPR006668">
    <property type="entry name" value="Mg_transptr_MgtE_intracell_dom"/>
</dbReference>
<dbReference type="GO" id="GO:0016020">
    <property type="term" value="C:membrane"/>
    <property type="evidence" value="ECO:0007669"/>
    <property type="project" value="InterPro"/>
</dbReference>
<dbReference type="Gene3D" id="1.25.60.10">
    <property type="entry name" value="MgtE N-terminal domain-like"/>
    <property type="match status" value="1"/>
</dbReference>